<dbReference type="InterPro" id="IPR014756">
    <property type="entry name" value="Ig_E-set"/>
</dbReference>
<dbReference type="EMBL" id="JADKCH010000034">
    <property type="protein sequence ID" value="MBK8574043.1"/>
    <property type="molecule type" value="Genomic_DNA"/>
</dbReference>
<evidence type="ECO:0000256" key="2">
    <source>
        <dbReference type="SAM" id="SignalP"/>
    </source>
</evidence>
<dbReference type="InterPro" id="IPR013783">
    <property type="entry name" value="Ig-like_fold"/>
</dbReference>
<dbReference type="SUPFAM" id="SSF81296">
    <property type="entry name" value="E set domains"/>
    <property type="match status" value="2"/>
</dbReference>
<feature type="compositionally biased region" description="Low complexity" evidence="1">
    <location>
        <begin position="35"/>
        <end position="49"/>
    </location>
</feature>
<feature type="signal peptide" evidence="2">
    <location>
        <begin position="1"/>
        <end position="18"/>
    </location>
</feature>
<accession>A0A936F520</accession>
<evidence type="ECO:0000313" key="4">
    <source>
        <dbReference type="EMBL" id="MBK8574043.1"/>
    </source>
</evidence>
<organism evidence="4 5">
    <name type="scientific">Candidatus Geothrix odensensis</name>
    <dbReference type="NCBI Taxonomy" id="2954440"/>
    <lineage>
        <taxon>Bacteria</taxon>
        <taxon>Pseudomonadati</taxon>
        <taxon>Acidobacteriota</taxon>
        <taxon>Holophagae</taxon>
        <taxon>Holophagales</taxon>
        <taxon>Holophagaceae</taxon>
        <taxon>Geothrix</taxon>
    </lineage>
</organism>
<evidence type="ECO:0000256" key="1">
    <source>
        <dbReference type="SAM" id="MobiDB-lite"/>
    </source>
</evidence>
<dbReference type="InterPro" id="IPR002909">
    <property type="entry name" value="IPT_dom"/>
</dbReference>
<dbReference type="Pfam" id="PF01833">
    <property type="entry name" value="TIG"/>
    <property type="match status" value="2"/>
</dbReference>
<sequence length="387" mass="39535">MNRTSHAFLALLAASLIAACGGGSNPAPPAPAPTPTITSLSPTHGSTGTTITLTGTNLGNTSSVTFNGRAAFSLVVKSDSQVEAVVPALATTGAITVTTLKGQATSSTFTVDANQPPVITSFTPTTLMPGTVITMLGSHFVGTSRVNFGPLQASFTVDSDRQLRITAPVGLTAGDIAVTNQEGTTFSEAFTVDTGGANLDLWVDKVQFTQSTQTLDNKVPIVAGKAGLIRVFVLANHFNTAAPTVRVTLLNGGVPVTGYPKLVAAPRPGVPTTFGESTLDGSWNLAVPAAHLTTPAGTGYSVLAEVDPAELIPETSEVNNTATATFTSTTVPTFKTTIFPVARTTGTGNVTVGNLDQWVARLAKMFPIGSVEVTLGATFTSSVVLGS</sequence>
<feature type="region of interest" description="Disordered" evidence="1">
    <location>
        <begin position="25"/>
        <end position="49"/>
    </location>
</feature>
<feature type="domain" description="IPT/TIG" evidence="3">
    <location>
        <begin position="35"/>
        <end position="107"/>
    </location>
</feature>
<dbReference type="Gene3D" id="2.60.40.10">
    <property type="entry name" value="Immunoglobulins"/>
    <property type="match status" value="3"/>
</dbReference>
<keyword evidence="2" id="KW-0732">Signal</keyword>
<name>A0A936F520_9BACT</name>
<feature type="domain" description="IPT/TIG" evidence="3">
    <location>
        <begin position="117"/>
        <end position="182"/>
    </location>
</feature>
<protein>
    <submittedName>
        <fullName evidence="4">IPT/TIG domain-containing protein</fullName>
    </submittedName>
</protein>
<dbReference type="AlphaFoldDB" id="A0A936F520"/>
<dbReference type="Proteomes" id="UP000709959">
    <property type="component" value="Unassembled WGS sequence"/>
</dbReference>
<dbReference type="PROSITE" id="PS51257">
    <property type="entry name" value="PROKAR_LIPOPROTEIN"/>
    <property type="match status" value="1"/>
</dbReference>
<comment type="caution">
    <text evidence="4">The sequence shown here is derived from an EMBL/GenBank/DDBJ whole genome shotgun (WGS) entry which is preliminary data.</text>
</comment>
<evidence type="ECO:0000313" key="5">
    <source>
        <dbReference type="Proteomes" id="UP000709959"/>
    </source>
</evidence>
<evidence type="ECO:0000259" key="3">
    <source>
        <dbReference type="Pfam" id="PF01833"/>
    </source>
</evidence>
<feature type="chain" id="PRO_5036726442" evidence="2">
    <location>
        <begin position="19"/>
        <end position="387"/>
    </location>
</feature>
<gene>
    <name evidence="4" type="ORF">IPN91_15800</name>
</gene>
<reference evidence="4 5" key="1">
    <citation type="submission" date="2020-10" db="EMBL/GenBank/DDBJ databases">
        <title>Connecting structure to function with the recovery of over 1000 high-quality activated sludge metagenome-assembled genomes encoding full-length rRNA genes using long-read sequencing.</title>
        <authorList>
            <person name="Singleton C.M."/>
            <person name="Petriglieri F."/>
            <person name="Kristensen J.M."/>
            <person name="Kirkegaard R.H."/>
            <person name="Michaelsen T.Y."/>
            <person name="Andersen M.H."/>
            <person name="Karst S.M."/>
            <person name="Dueholm M.S."/>
            <person name="Nielsen P.H."/>
            <person name="Albertsen M."/>
        </authorList>
    </citation>
    <scope>NUCLEOTIDE SEQUENCE [LARGE SCALE GENOMIC DNA]</scope>
    <source>
        <strain evidence="4">OdNE_18-Q3-R46-58_MAXAC.008</strain>
    </source>
</reference>
<proteinExistence type="predicted"/>